<protein>
    <submittedName>
        <fullName evidence="2">Uncharacterized protein</fullName>
    </submittedName>
</protein>
<gene>
    <name evidence="2" type="ORF">RMCC_1394</name>
</gene>
<name>A0A117I984_MYCCR</name>
<feature type="compositionally biased region" description="Basic and acidic residues" evidence="1">
    <location>
        <begin position="101"/>
        <end position="110"/>
    </location>
</feature>
<dbReference type="RefSeq" id="WP_062655734.1">
    <property type="nucleotide sequence ID" value="NZ_BCSY01000035.1"/>
</dbReference>
<dbReference type="AlphaFoldDB" id="A0A117I984"/>
<reference evidence="3" key="2">
    <citation type="submission" date="2016-02" db="EMBL/GenBank/DDBJ databases">
        <title>Draft genome sequence of five rapidly growing Mycobacterium species.</title>
        <authorList>
            <person name="Katahira K."/>
            <person name="Gotou Y."/>
            <person name="Iida K."/>
            <person name="Ogura Y."/>
            <person name="Hayashi T."/>
        </authorList>
    </citation>
    <scope>NUCLEOTIDE SEQUENCE [LARGE SCALE GENOMIC DNA]</scope>
    <source>
        <strain evidence="3">JCM15298</strain>
    </source>
</reference>
<feature type="compositionally biased region" description="Pro residues" evidence="1">
    <location>
        <begin position="128"/>
        <end position="137"/>
    </location>
</feature>
<evidence type="ECO:0000256" key="1">
    <source>
        <dbReference type="SAM" id="MobiDB-lite"/>
    </source>
</evidence>
<sequence>MKYVKLNQQVGNRQEGEVIRVDDGSAASLVEKGVGEIVDSRDGATRTAARRGNVAVVQVADADDPNAVVGEPVDADAKGAAAEVVDGDGQTHTGELPAPDSEQKKDEKPADTPASKRGKAAENVGQPETPPAPAPPA</sequence>
<dbReference type="Proteomes" id="UP000069443">
    <property type="component" value="Unassembled WGS sequence"/>
</dbReference>
<comment type="caution">
    <text evidence="2">The sequence shown here is derived from an EMBL/GenBank/DDBJ whole genome shotgun (WGS) entry which is preliminary data.</text>
</comment>
<dbReference type="STRING" id="228230.RMCC_1394"/>
<proteinExistence type="predicted"/>
<reference evidence="3" key="1">
    <citation type="journal article" date="2016" name="Genome Announc.">
        <title>Draft Genome Sequences of Five Rapidly Growing Mycobacterium Species, M. thermoresistibile, M. fortuitum subsp. acetamidolyticum, M. canariasense, M. brisbanense, and M. novocastrense.</title>
        <authorList>
            <person name="Katahira K."/>
            <person name="Ogura Y."/>
            <person name="Gotoh Y."/>
            <person name="Hayashi T."/>
        </authorList>
    </citation>
    <scope>NUCLEOTIDE SEQUENCE [LARGE SCALE GENOMIC DNA]</scope>
    <source>
        <strain evidence="3">JCM15298</strain>
    </source>
</reference>
<keyword evidence="3" id="KW-1185">Reference proteome</keyword>
<organism evidence="2 3">
    <name type="scientific">Mycolicibacterium canariasense</name>
    <name type="common">Mycobacterium canariasense</name>
    <dbReference type="NCBI Taxonomy" id="228230"/>
    <lineage>
        <taxon>Bacteria</taxon>
        <taxon>Bacillati</taxon>
        <taxon>Actinomycetota</taxon>
        <taxon>Actinomycetes</taxon>
        <taxon>Mycobacteriales</taxon>
        <taxon>Mycobacteriaceae</taxon>
        <taxon>Mycolicibacterium</taxon>
    </lineage>
</organism>
<feature type="region of interest" description="Disordered" evidence="1">
    <location>
        <begin position="85"/>
        <end position="137"/>
    </location>
</feature>
<evidence type="ECO:0000313" key="2">
    <source>
        <dbReference type="EMBL" id="GAS94428.1"/>
    </source>
</evidence>
<dbReference type="EMBL" id="BCSY01000035">
    <property type="protein sequence ID" value="GAS94428.1"/>
    <property type="molecule type" value="Genomic_DNA"/>
</dbReference>
<evidence type="ECO:0000313" key="3">
    <source>
        <dbReference type="Proteomes" id="UP000069443"/>
    </source>
</evidence>
<accession>A0A117I984</accession>